<evidence type="ECO:0000313" key="1">
    <source>
        <dbReference type="EMBL" id="OYN91513.1"/>
    </source>
</evidence>
<dbReference type="InterPro" id="IPR004260">
    <property type="entry name" value="Pyr-dimer_DNA_glycosylase"/>
</dbReference>
<dbReference type="Pfam" id="PF03013">
    <property type="entry name" value="Pyr_excise"/>
    <property type="match status" value="1"/>
</dbReference>
<dbReference type="RefSeq" id="WP_094449373.1">
    <property type="nucleotide sequence ID" value="NZ_NMVI01000002.1"/>
</dbReference>
<protein>
    <submittedName>
        <fullName evidence="1">Pyrimidine dimer DNA glycosylase</fullName>
    </submittedName>
</protein>
<dbReference type="AlphaFoldDB" id="A0A255ETS1"/>
<reference evidence="1 2" key="1">
    <citation type="submission" date="2017-07" db="EMBL/GenBank/DDBJ databases">
        <title>Draft whole genome sequences of clinical Proprionibacteriaceae strains.</title>
        <authorList>
            <person name="Bernier A.-M."/>
            <person name="Bernard K."/>
            <person name="Domingo M.-C."/>
        </authorList>
    </citation>
    <scope>NUCLEOTIDE SEQUENCE [LARGE SCALE GENOMIC DNA]</scope>
    <source>
        <strain evidence="1 2">NML 160184</strain>
    </source>
</reference>
<comment type="caution">
    <text evidence="1">The sequence shown here is derived from an EMBL/GenBank/DDBJ whole genome shotgun (WGS) entry which is preliminary data.</text>
</comment>
<dbReference type="Proteomes" id="UP000216533">
    <property type="component" value="Unassembled WGS sequence"/>
</dbReference>
<evidence type="ECO:0000313" key="2">
    <source>
        <dbReference type="Proteomes" id="UP000216533"/>
    </source>
</evidence>
<sequence>MRLWSLHPAVLDRPGLTGGWREALLAQAVLLGRTQGYRSHPQLIRFREQSDPVAAIGVYLEGIAEEATARGYRFDRSRIAQPGRRVAPIPVTSGQVDHEWGHLRAKLARRSPERARAAEEVEIPALHPLFTLVPGPVASWERTE</sequence>
<name>A0A255ETS1_9ACTN</name>
<proteinExistence type="predicted"/>
<organism evidence="1 2">
    <name type="scientific">Parenemella sanctibonifatiensis</name>
    <dbReference type="NCBI Taxonomy" id="2016505"/>
    <lineage>
        <taxon>Bacteria</taxon>
        <taxon>Bacillati</taxon>
        <taxon>Actinomycetota</taxon>
        <taxon>Actinomycetes</taxon>
        <taxon>Propionibacteriales</taxon>
        <taxon>Propionibacteriaceae</taxon>
        <taxon>Parenemella</taxon>
    </lineage>
</organism>
<gene>
    <name evidence="1" type="ORF">CGZ92_00250</name>
</gene>
<dbReference type="EMBL" id="NMVI01000002">
    <property type="protein sequence ID" value="OYN91513.1"/>
    <property type="molecule type" value="Genomic_DNA"/>
</dbReference>
<accession>A0A255ETS1</accession>